<dbReference type="EMBL" id="WMBQ01000001">
    <property type="protein sequence ID" value="MTD93381.1"/>
    <property type="molecule type" value="Genomic_DNA"/>
</dbReference>
<evidence type="ECO:0000256" key="5">
    <source>
        <dbReference type="ARBA" id="ARBA00022989"/>
    </source>
</evidence>
<dbReference type="Proteomes" id="UP000440694">
    <property type="component" value="Unassembled WGS sequence"/>
</dbReference>
<dbReference type="GO" id="GO:0005886">
    <property type="term" value="C:plasma membrane"/>
    <property type="evidence" value="ECO:0007669"/>
    <property type="project" value="UniProtKB-SubCell"/>
</dbReference>
<comment type="caution">
    <text evidence="8">The sequence shown here is derived from an EMBL/GenBank/DDBJ whole genome shotgun (WGS) entry which is preliminary data.</text>
</comment>
<evidence type="ECO:0000256" key="4">
    <source>
        <dbReference type="ARBA" id="ARBA00022692"/>
    </source>
</evidence>
<evidence type="ECO:0000256" key="3">
    <source>
        <dbReference type="ARBA" id="ARBA00022475"/>
    </source>
</evidence>
<dbReference type="Pfam" id="PF07681">
    <property type="entry name" value="DoxX"/>
    <property type="match status" value="1"/>
</dbReference>
<dbReference type="PANTHER" id="PTHR33452:SF1">
    <property type="entry name" value="INNER MEMBRANE PROTEIN YPHA-RELATED"/>
    <property type="match status" value="1"/>
</dbReference>
<reference evidence="8 9" key="1">
    <citation type="submission" date="2019-11" db="EMBL/GenBank/DDBJ databases">
        <title>Identification of a novel strain.</title>
        <authorList>
            <person name="Xu Q."/>
            <person name="Wang G."/>
        </authorList>
    </citation>
    <scope>NUCLEOTIDE SEQUENCE [LARGE SCALE GENOMIC DNA]</scope>
    <source>
        <strain evidence="9">xq</strain>
    </source>
</reference>
<evidence type="ECO:0000313" key="8">
    <source>
        <dbReference type="EMBL" id="MTD93381.1"/>
    </source>
</evidence>
<sequence length="149" mass="16520">MPARQSAIFSWLPPLFARTVVGWVFMWSGWTKLNNLYPSQDFPGMIANFAEWGIPYPGVLAPFVSGVEFFGGILLLLGLFTRLAATPLVIVMVVAIISAKWDQIDSLETLLGFEEVAYMALFGWLAVMGPGPVSLDHLLQRKFGRDAQQ</sequence>
<comment type="similarity">
    <text evidence="2">Belongs to the DoxX family.</text>
</comment>
<dbReference type="PANTHER" id="PTHR33452">
    <property type="entry name" value="OXIDOREDUCTASE CATD-RELATED"/>
    <property type="match status" value="1"/>
</dbReference>
<evidence type="ECO:0000256" key="1">
    <source>
        <dbReference type="ARBA" id="ARBA00004651"/>
    </source>
</evidence>
<evidence type="ECO:0000256" key="6">
    <source>
        <dbReference type="ARBA" id="ARBA00023136"/>
    </source>
</evidence>
<organism evidence="8 9">
    <name type="scientific">Hyphomicrobium album</name>
    <dbReference type="NCBI Taxonomy" id="2665159"/>
    <lineage>
        <taxon>Bacteria</taxon>
        <taxon>Pseudomonadati</taxon>
        <taxon>Pseudomonadota</taxon>
        <taxon>Alphaproteobacteria</taxon>
        <taxon>Hyphomicrobiales</taxon>
        <taxon>Hyphomicrobiaceae</taxon>
        <taxon>Hyphomicrobium</taxon>
    </lineage>
</organism>
<keyword evidence="3" id="KW-1003">Cell membrane</keyword>
<feature type="transmembrane region" description="Helical" evidence="7">
    <location>
        <begin position="83"/>
        <end position="101"/>
    </location>
</feature>
<keyword evidence="4 7" id="KW-0812">Transmembrane</keyword>
<protein>
    <submittedName>
        <fullName evidence="8">DoxX family membrane protein</fullName>
    </submittedName>
</protein>
<dbReference type="AlphaFoldDB" id="A0A6I3KKY8"/>
<feature type="transmembrane region" description="Helical" evidence="7">
    <location>
        <begin position="116"/>
        <end position="135"/>
    </location>
</feature>
<feature type="transmembrane region" description="Helical" evidence="7">
    <location>
        <begin position="54"/>
        <end position="76"/>
    </location>
</feature>
<evidence type="ECO:0000313" key="9">
    <source>
        <dbReference type="Proteomes" id="UP000440694"/>
    </source>
</evidence>
<evidence type="ECO:0000256" key="2">
    <source>
        <dbReference type="ARBA" id="ARBA00006679"/>
    </source>
</evidence>
<gene>
    <name evidence="8" type="ORF">GIW81_03405</name>
</gene>
<comment type="subcellular location">
    <subcellularLocation>
        <location evidence="1">Cell membrane</location>
        <topology evidence="1">Multi-pass membrane protein</topology>
    </subcellularLocation>
</comment>
<keyword evidence="6 7" id="KW-0472">Membrane</keyword>
<keyword evidence="9" id="KW-1185">Reference proteome</keyword>
<name>A0A6I3KKY8_9HYPH</name>
<feature type="transmembrane region" description="Helical" evidence="7">
    <location>
        <begin position="7"/>
        <end position="30"/>
    </location>
</feature>
<keyword evidence="5 7" id="KW-1133">Transmembrane helix</keyword>
<accession>A0A6I3KKY8</accession>
<evidence type="ECO:0000256" key="7">
    <source>
        <dbReference type="SAM" id="Phobius"/>
    </source>
</evidence>
<dbReference type="InterPro" id="IPR051907">
    <property type="entry name" value="DoxX-like_oxidoreductase"/>
</dbReference>
<dbReference type="InterPro" id="IPR032808">
    <property type="entry name" value="DoxX"/>
</dbReference>
<proteinExistence type="inferred from homology"/>